<evidence type="ECO:0008006" key="10">
    <source>
        <dbReference type="Google" id="ProtNLM"/>
    </source>
</evidence>
<dbReference type="STRING" id="283909.R7TJ37"/>
<dbReference type="InterPro" id="IPR055406">
    <property type="entry name" value="HEAT_Maestro"/>
</dbReference>
<dbReference type="Proteomes" id="UP000014760">
    <property type="component" value="Unassembled WGS sequence"/>
</dbReference>
<dbReference type="OMA" id="EVYIKAM"/>
<evidence type="ECO:0000259" key="4">
    <source>
        <dbReference type="Pfam" id="PF23210"/>
    </source>
</evidence>
<evidence type="ECO:0000256" key="1">
    <source>
        <dbReference type="ARBA" id="ARBA00022737"/>
    </source>
</evidence>
<dbReference type="Pfam" id="PF23210">
    <property type="entry name" value="HEAT_Maestro_2"/>
    <property type="match status" value="1"/>
</dbReference>
<dbReference type="OrthoDB" id="1884734at2759"/>
<reference evidence="8" key="3">
    <citation type="submission" date="2015-06" db="UniProtKB">
        <authorList>
            <consortium name="EnsemblMetazoa"/>
        </authorList>
    </citation>
    <scope>IDENTIFICATION</scope>
</reference>
<dbReference type="InterPro" id="IPR016024">
    <property type="entry name" value="ARM-type_fold"/>
</dbReference>
<dbReference type="PANTHER" id="PTHR23120:SF0">
    <property type="entry name" value="MAESTRO HEAT-LIKE REPEAT FAMILY MEMBER 1"/>
    <property type="match status" value="1"/>
</dbReference>
<keyword evidence="9" id="KW-1185">Reference proteome</keyword>
<dbReference type="PROSITE" id="PS50077">
    <property type="entry name" value="HEAT_REPEAT"/>
    <property type="match status" value="1"/>
</dbReference>
<accession>R7TJ37</accession>
<dbReference type="HOGENOM" id="CLU_003168_0_1_1"/>
<dbReference type="InterPro" id="IPR048465">
    <property type="entry name" value="Maestro-like_HEAT"/>
</dbReference>
<organism evidence="7">
    <name type="scientific">Capitella teleta</name>
    <name type="common">Polychaete worm</name>
    <dbReference type="NCBI Taxonomy" id="283909"/>
    <lineage>
        <taxon>Eukaryota</taxon>
        <taxon>Metazoa</taxon>
        <taxon>Spiralia</taxon>
        <taxon>Lophotrochozoa</taxon>
        <taxon>Annelida</taxon>
        <taxon>Polychaeta</taxon>
        <taxon>Sedentaria</taxon>
        <taxon>Scolecida</taxon>
        <taxon>Capitellidae</taxon>
        <taxon>Capitella</taxon>
    </lineage>
</organism>
<sequence>MALIDAQLDKDSNVRDVVGASLRDLGSKQTSLVLTSCLNYLSKHVKLPVAHKIAILNCMADVVRANLEKVDKELAIAIVKEAATQMTQTKDAVPEWQAAASHVLVAVGCQWILESNTELIKRFNPGQLPDFFIVETMGNLAKENVYGMVPYIKAGLSTMLSVIGIAKQDNIRWIFAYTISRFCEAILDYCANMDNFDSDPNVNIAFYSDEIDVIHEVLLNNWIGTRDAKIREQVIEAVGQMSYVVSKPKLQERLPKLLQTFSNLYKKHPEPFHVSKGLYNILDANSSDILHPHVESILQAIFPQVCHAVDYSVPMTIKNHNELLRCLSVLVRVDSMLVVMFLMEKLENSNERVRIGVLSIMRHLINSAGEEMADKKDIFISGLKKVTGDPNNKVKKILAQTIIAMAHHGYLQLVGGQEMIEFIVNQCALPTETPGRRPTDPEYVSNDALRSMCDNVLQLLTTTVDNMGKVLWPFLLECVIPEKYTMAQSTICRCIAHTAAKKKEENDDSFYVDFDASANVPKPQALLARFFVLCGLPVQSKHRGLHALTALRWLAPLIHENLIEMWDIVIPKLIKHLEDHQDLDDWSQNNWEDLMLKFVSKSLEQVGDEEWICSMGDAMAEQISLYDNLHDEKNFLYKCLGIIMRISSKKDFVSHHLDTLFSTVKHANQVEREGCAVGLGYAAASHLDIVTTKLDLIAKRKSDSTRKSGILSFIKDFGSGSELDDQTKATILLCYGYVALYAPPHLIISRLQTQILVAINPHLTNAKLLLLSPPLPSQDPDVKQNLIRTIELIGRSMHPEHLNARHDFSHKNKLLQHLQDYIKAESPTQVTGETRYLAFKAMCVLVQLTPRLMSSELAALLQNVLDASMQLPPLPPNADAKDSELLLSNTLKSLQQLLLDILSTEMTTKGLDIICTALQPWRVSSHSHERERAMELSLKIYHHFLQGVDVVSVSSLLAFCSQGSCLGRIVPRCSDPQDDVRESAFNCIYTLLKIKKHAYFSFPRKRPDYSDPFVESVNELKHKIDVEDSAGLFEVISQLAEVLRQKLSSDQLMPFLQVLMEGLVDAEPFCSSGACVVMKSFMESRGAELHSQVATLQTGLHAKLSVITHPQTRTGTLRAVRALGKHHMLTMLEHLMQRTLPLDAATLDTWKVIGQKASLTAAFMETALEMLRQALPYEERSDKERVIRSATQHSMALTVVLTELCKGEEAAPVVASNYARLLASMMTMVSSMVDVRPPQQQAKDANGKPAKHSSALTTARIDPSEVSIDGLRQVLIASQCPAIMQALDSVEIWGKFRNIEQVADGFALLTKCLVEFQPHCIGHLVSNLNPLLGASVYDPQRMMAAAVYAQVISERSLIEEGCAGDSNLVDLLVNGLLARLVDSNHRVRMLCIRGLGNVASAGSEQLRKYSMSVVSAMIAGMDDKEDVDDYITLEAMEGLSRILAEIDEEQIRGVLINVSLRIRPCFEKNNDRVRAVAIGLFGDLARFGDGPSKDPFVEQIHSNLVTLLLHLNDPSPQVRLACKKTLRSIGPFVGSEAINEMFQKHLLESASLIYGEFMNDLSKAINKDFVDKLNFYTMGNVSFFRSSWSEIRSNAAMFVGFLLGNMDSSSASNLSKEHICGALILLLKDLSPDVRIKAAEAMSYLHCI</sequence>
<feature type="repeat" description="HEAT" evidence="2">
    <location>
        <begin position="1504"/>
        <end position="1541"/>
    </location>
</feature>
<dbReference type="InterPro" id="IPR021133">
    <property type="entry name" value="HEAT_type_2"/>
</dbReference>
<dbReference type="InterPro" id="IPR055408">
    <property type="entry name" value="HEAT_MROH2B-like"/>
</dbReference>
<evidence type="ECO:0000259" key="6">
    <source>
        <dbReference type="Pfam" id="PF23227"/>
    </source>
</evidence>
<protein>
    <recommendedName>
        <fullName evidence="10">Maestro heat-like repeat-containing protein family member 1</fullName>
    </recommendedName>
</protein>
<evidence type="ECO:0000259" key="3">
    <source>
        <dbReference type="Pfam" id="PF21047"/>
    </source>
</evidence>
<feature type="domain" description="Maestro/Maestro-like HEAT-repeats" evidence="6">
    <location>
        <begin position="1373"/>
        <end position="1646"/>
    </location>
</feature>
<evidence type="ECO:0000313" key="9">
    <source>
        <dbReference type="Proteomes" id="UP000014760"/>
    </source>
</evidence>
<dbReference type="EnsemblMetazoa" id="CapteT173785">
    <property type="protein sequence ID" value="CapteP173785"/>
    <property type="gene ID" value="CapteG173785"/>
</dbReference>
<evidence type="ECO:0000259" key="5">
    <source>
        <dbReference type="Pfam" id="PF23221"/>
    </source>
</evidence>
<dbReference type="Pfam" id="PF23227">
    <property type="entry name" value="HEAT_MROH2B_C"/>
    <property type="match status" value="1"/>
</dbReference>
<dbReference type="PANTHER" id="PTHR23120">
    <property type="entry name" value="MAESTRO-RELATED HEAT DOMAIN-CONTAINING"/>
    <property type="match status" value="1"/>
</dbReference>
<reference evidence="9" key="1">
    <citation type="submission" date="2012-12" db="EMBL/GenBank/DDBJ databases">
        <authorList>
            <person name="Hellsten U."/>
            <person name="Grimwood J."/>
            <person name="Chapman J.A."/>
            <person name="Shapiro H."/>
            <person name="Aerts A."/>
            <person name="Otillar R.P."/>
            <person name="Terry A.Y."/>
            <person name="Boore J.L."/>
            <person name="Simakov O."/>
            <person name="Marletaz F."/>
            <person name="Cho S.-J."/>
            <person name="Edsinger-Gonzales E."/>
            <person name="Havlak P."/>
            <person name="Kuo D.-H."/>
            <person name="Larsson T."/>
            <person name="Lv J."/>
            <person name="Arendt D."/>
            <person name="Savage R."/>
            <person name="Osoegawa K."/>
            <person name="de Jong P."/>
            <person name="Lindberg D.R."/>
            <person name="Seaver E.C."/>
            <person name="Weisblat D.A."/>
            <person name="Putnam N.H."/>
            <person name="Grigoriev I.V."/>
            <person name="Rokhsar D.S."/>
        </authorList>
    </citation>
    <scope>NUCLEOTIDE SEQUENCE</scope>
    <source>
        <strain evidence="9">I ESC-2004</strain>
    </source>
</reference>
<feature type="domain" description="Maestro-like HEAT-repeats" evidence="3">
    <location>
        <begin position="928"/>
        <end position="1161"/>
    </location>
</feature>
<evidence type="ECO:0000313" key="8">
    <source>
        <dbReference type="EnsemblMetazoa" id="CapteP173785"/>
    </source>
</evidence>
<keyword evidence="1" id="KW-0677">Repeat</keyword>
<feature type="domain" description="MROH2B-like HEAT-repeats" evidence="4">
    <location>
        <begin position="247"/>
        <end position="902"/>
    </location>
</feature>
<dbReference type="FunCoup" id="R7TJ37">
    <property type="interactions" value="1011"/>
</dbReference>
<name>R7TJ37_CAPTE</name>
<feature type="domain" description="MROH2B-like N-terminal HEAT-repeats" evidence="5">
    <location>
        <begin position="22"/>
        <end position="242"/>
    </location>
</feature>
<reference evidence="7 9" key="2">
    <citation type="journal article" date="2013" name="Nature">
        <title>Insights into bilaterian evolution from three spiralian genomes.</title>
        <authorList>
            <person name="Simakov O."/>
            <person name="Marletaz F."/>
            <person name="Cho S.J."/>
            <person name="Edsinger-Gonzales E."/>
            <person name="Havlak P."/>
            <person name="Hellsten U."/>
            <person name="Kuo D.H."/>
            <person name="Larsson T."/>
            <person name="Lv J."/>
            <person name="Arendt D."/>
            <person name="Savage R."/>
            <person name="Osoegawa K."/>
            <person name="de Jong P."/>
            <person name="Grimwood J."/>
            <person name="Chapman J.A."/>
            <person name="Shapiro H."/>
            <person name="Aerts A."/>
            <person name="Otillar R.P."/>
            <person name="Terry A.Y."/>
            <person name="Boore J.L."/>
            <person name="Grigoriev I.V."/>
            <person name="Lindberg D.R."/>
            <person name="Seaver E.C."/>
            <person name="Weisblat D.A."/>
            <person name="Putnam N.H."/>
            <person name="Rokhsar D.S."/>
        </authorList>
    </citation>
    <scope>NUCLEOTIDE SEQUENCE</scope>
    <source>
        <strain evidence="7 9">I ESC-2004</strain>
    </source>
</reference>
<dbReference type="Gene3D" id="1.25.10.10">
    <property type="entry name" value="Leucine-rich Repeat Variant"/>
    <property type="match status" value="3"/>
</dbReference>
<dbReference type="SUPFAM" id="SSF48371">
    <property type="entry name" value="ARM repeat"/>
    <property type="match status" value="2"/>
</dbReference>
<dbReference type="EMBL" id="KB310442">
    <property type="protein sequence ID" value="ELT91566.1"/>
    <property type="molecule type" value="Genomic_DNA"/>
</dbReference>
<proteinExistence type="predicted"/>
<gene>
    <name evidence="7" type="ORF">CAPTEDRAFT_173785</name>
</gene>
<evidence type="ECO:0000256" key="2">
    <source>
        <dbReference type="PROSITE-ProRule" id="PRU00103"/>
    </source>
</evidence>
<dbReference type="InterPro" id="IPR056282">
    <property type="entry name" value="MROH2B-like_N_HEAT"/>
</dbReference>
<dbReference type="Pfam" id="PF23221">
    <property type="entry name" value="HEAT_MROH2B_1st"/>
    <property type="match status" value="1"/>
</dbReference>
<dbReference type="InterPro" id="IPR045206">
    <property type="entry name" value="Maestro_heat-like_prot"/>
</dbReference>
<dbReference type="Pfam" id="PF21047">
    <property type="entry name" value="HEAT_Maestro"/>
    <property type="match status" value="1"/>
</dbReference>
<dbReference type="EMBL" id="AMQN01013743">
    <property type="status" value="NOT_ANNOTATED_CDS"/>
    <property type="molecule type" value="Genomic_DNA"/>
</dbReference>
<dbReference type="GO" id="GO:0005737">
    <property type="term" value="C:cytoplasm"/>
    <property type="evidence" value="ECO:0007669"/>
    <property type="project" value="TreeGrafter"/>
</dbReference>
<dbReference type="InterPro" id="IPR011989">
    <property type="entry name" value="ARM-like"/>
</dbReference>
<evidence type="ECO:0000313" key="7">
    <source>
        <dbReference type="EMBL" id="ELT91566.1"/>
    </source>
</evidence>